<evidence type="ECO:0008006" key="6">
    <source>
        <dbReference type="Google" id="ProtNLM"/>
    </source>
</evidence>
<accession>A0ABS7MKC9</accession>
<feature type="transmembrane region" description="Helical" evidence="2">
    <location>
        <begin position="277"/>
        <end position="296"/>
    </location>
</feature>
<reference evidence="4 5" key="1">
    <citation type="submission" date="2021-08" db="EMBL/GenBank/DDBJ databases">
        <title>Collinsella faecalis sp. nov. isolated from swine faeces.</title>
        <authorList>
            <person name="Oh B.S."/>
            <person name="Lee J.H."/>
        </authorList>
    </citation>
    <scope>NUCLEOTIDE SEQUENCE [LARGE SCALE GENOMIC DNA]</scope>
    <source>
        <strain evidence="4 5">AGMB00827</strain>
    </source>
</reference>
<feature type="compositionally biased region" description="Polar residues" evidence="1">
    <location>
        <begin position="227"/>
        <end position="242"/>
    </location>
</feature>
<evidence type="ECO:0000256" key="1">
    <source>
        <dbReference type="SAM" id="MobiDB-lite"/>
    </source>
</evidence>
<gene>
    <name evidence="4" type="ORF">K6V98_05585</name>
</gene>
<keyword evidence="5" id="KW-1185">Reference proteome</keyword>
<feature type="compositionally biased region" description="Basic and acidic residues" evidence="1">
    <location>
        <begin position="243"/>
        <end position="255"/>
    </location>
</feature>
<keyword evidence="2" id="KW-0812">Transmembrane</keyword>
<name>A0ABS7MKC9_9ACTN</name>
<feature type="region of interest" description="Disordered" evidence="1">
    <location>
        <begin position="187"/>
        <end position="276"/>
    </location>
</feature>
<evidence type="ECO:0000256" key="3">
    <source>
        <dbReference type="SAM" id="SignalP"/>
    </source>
</evidence>
<feature type="signal peptide" evidence="3">
    <location>
        <begin position="1"/>
        <end position="27"/>
    </location>
</feature>
<evidence type="ECO:0000256" key="2">
    <source>
        <dbReference type="SAM" id="Phobius"/>
    </source>
</evidence>
<keyword evidence="2" id="KW-1133">Transmembrane helix</keyword>
<keyword evidence="2" id="KW-0472">Membrane</keyword>
<evidence type="ECO:0000313" key="4">
    <source>
        <dbReference type="EMBL" id="MBY4797823.1"/>
    </source>
</evidence>
<evidence type="ECO:0000313" key="5">
    <source>
        <dbReference type="Proteomes" id="UP000700908"/>
    </source>
</evidence>
<comment type="caution">
    <text evidence="4">The sequence shown here is derived from an EMBL/GenBank/DDBJ whole genome shotgun (WGS) entry which is preliminary data.</text>
</comment>
<dbReference type="RefSeq" id="WP_222199533.1">
    <property type="nucleotide sequence ID" value="NZ_JAIMFO010000006.1"/>
</dbReference>
<feature type="chain" id="PRO_5046779380" description="Gram-positive cocci surface proteins LPxTG domain-containing protein" evidence="3">
    <location>
        <begin position="28"/>
        <end position="300"/>
    </location>
</feature>
<dbReference type="EMBL" id="JAIMFO010000006">
    <property type="protein sequence ID" value="MBY4797823.1"/>
    <property type="molecule type" value="Genomic_DNA"/>
</dbReference>
<proteinExistence type="predicted"/>
<keyword evidence="3" id="KW-0732">Signal</keyword>
<protein>
    <recommendedName>
        <fullName evidence="6">Gram-positive cocci surface proteins LPxTG domain-containing protein</fullName>
    </recommendedName>
</protein>
<organism evidence="4 5">
    <name type="scientific">Collinsella ureilytica</name>
    <dbReference type="NCBI Taxonomy" id="2869515"/>
    <lineage>
        <taxon>Bacteria</taxon>
        <taxon>Bacillati</taxon>
        <taxon>Actinomycetota</taxon>
        <taxon>Coriobacteriia</taxon>
        <taxon>Coriobacteriales</taxon>
        <taxon>Coriobacteriaceae</taxon>
        <taxon>Collinsella</taxon>
    </lineage>
</organism>
<dbReference type="Proteomes" id="UP000700908">
    <property type="component" value="Unassembled WGS sequence"/>
</dbReference>
<sequence length="300" mass="32276">MNIKRKVAVGAVAASFLIANIVPAAFAANNYKLGSGPAAIAARDQAVIDVNKVDRPKVLIEQNKKLKPMLEQMVAAADADIADLEKAIVASTDLIKQLTAENQAKIDKNTSRIAEIDDMIATYTKAGTPPEYYLQKEIAEKKALEEENVKLNAEIPGVPTALKSISDNKASLEKLREERRQMRNVLRVMELNPGKQLGITVDQRPSVPTENPSETPENPSNTTENNGTQTPSGNAENKQQPGSKDEKTETPDSKKSSGAKTKKETKAKKLPATGDSIVGLVAGMAGFVSTMGAVLVRKFK</sequence>
<feature type="compositionally biased region" description="Low complexity" evidence="1">
    <location>
        <begin position="208"/>
        <end position="226"/>
    </location>
</feature>